<name>A0A3Q7EYL8_SOLLC</name>
<sequence length="97" mass="11020">MNKGLPFTGDLAVLTYGGKKWNLFYDGAKTKYKFSTGWKFFADDNNLKEGDGIVFELSECNPDKIEFKIQILRENFPPELVPEDVEGINSDNPIIIN</sequence>
<feature type="domain" description="TF-B3" evidence="6">
    <location>
        <begin position="1"/>
        <end position="75"/>
    </location>
</feature>
<evidence type="ECO:0000256" key="5">
    <source>
        <dbReference type="ARBA" id="ARBA00023242"/>
    </source>
</evidence>
<protein>
    <recommendedName>
        <fullName evidence="6">TF-B3 domain-containing protein</fullName>
    </recommendedName>
</protein>
<dbReference type="GO" id="GO:0005634">
    <property type="term" value="C:nucleus"/>
    <property type="evidence" value="ECO:0007669"/>
    <property type="project" value="UniProtKB-SubCell"/>
</dbReference>
<keyword evidence="3" id="KW-0238">DNA-binding</keyword>
<organism evidence="7">
    <name type="scientific">Solanum lycopersicum</name>
    <name type="common">Tomato</name>
    <name type="synonym">Lycopersicon esculentum</name>
    <dbReference type="NCBI Taxonomy" id="4081"/>
    <lineage>
        <taxon>Eukaryota</taxon>
        <taxon>Viridiplantae</taxon>
        <taxon>Streptophyta</taxon>
        <taxon>Embryophyta</taxon>
        <taxon>Tracheophyta</taxon>
        <taxon>Spermatophyta</taxon>
        <taxon>Magnoliopsida</taxon>
        <taxon>eudicotyledons</taxon>
        <taxon>Gunneridae</taxon>
        <taxon>Pentapetalae</taxon>
        <taxon>asterids</taxon>
        <taxon>lamiids</taxon>
        <taxon>Solanales</taxon>
        <taxon>Solanaceae</taxon>
        <taxon>Solanoideae</taxon>
        <taxon>Solaneae</taxon>
        <taxon>Solanum</taxon>
        <taxon>Solanum subgen. Lycopersicon</taxon>
    </lineage>
</organism>
<reference evidence="7" key="2">
    <citation type="submission" date="2019-01" db="UniProtKB">
        <authorList>
            <consortium name="EnsemblPlants"/>
        </authorList>
    </citation>
    <scope>IDENTIFICATION</scope>
    <source>
        <strain evidence="7">cv. Heinz 1706</strain>
    </source>
</reference>
<evidence type="ECO:0000256" key="4">
    <source>
        <dbReference type="ARBA" id="ARBA00023163"/>
    </source>
</evidence>
<reference evidence="7" key="1">
    <citation type="journal article" date="2012" name="Nature">
        <title>The tomato genome sequence provides insights into fleshy fruit evolution.</title>
        <authorList>
            <consortium name="Tomato Genome Consortium"/>
        </authorList>
    </citation>
    <scope>NUCLEOTIDE SEQUENCE [LARGE SCALE GENOMIC DNA]</scope>
    <source>
        <strain evidence="7">cv. Heinz 1706</strain>
    </source>
</reference>
<dbReference type="Proteomes" id="UP000004994">
    <property type="component" value="Chromosome 1"/>
</dbReference>
<evidence type="ECO:0000259" key="6">
    <source>
        <dbReference type="PROSITE" id="PS50863"/>
    </source>
</evidence>
<keyword evidence="4" id="KW-0804">Transcription</keyword>
<dbReference type="OMA" id="VIMANTH"/>
<dbReference type="CDD" id="cd10017">
    <property type="entry name" value="B3_DNA"/>
    <property type="match status" value="1"/>
</dbReference>
<dbReference type="Gene3D" id="2.40.330.10">
    <property type="entry name" value="DNA-binding pseudobarrel domain"/>
    <property type="match status" value="1"/>
</dbReference>
<dbReference type="Pfam" id="PF02362">
    <property type="entry name" value="B3"/>
    <property type="match status" value="1"/>
</dbReference>
<dbReference type="Gramene" id="Solyc01g060355.1.1">
    <property type="protein sequence ID" value="Solyc01g060355.1.1.1"/>
    <property type="gene ID" value="Solyc01g060355.1"/>
</dbReference>
<dbReference type="InterPro" id="IPR015300">
    <property type="entry name" value="DNA-bd_pseudobarrel_sf"/>
</dbReference>
<evidence type="ECO:0000256" key="1">
    <source>
        <dbReference type="ARBA" id="ARBA00004123"/>
    </source>
</evidence>
<evidence type="ECO:0000256" key="2">
    <source>
        <dbReference type="ARBA" id="ARBA00023015"/>
    </source>
</evidence>
<evidence type="ECO:0000313" key="8">
    <source>
        <dbReference type="Proteomes" id="UP000004994"/>
    </source>
</evidence>
<keyword evidence="8" id="KW-1185">Reference proteome</keyword>
<keyword evidence="5" id="KW-0539">Nucleus</keyword>
<proteinExistence type="predicted"/>
<dbReference type="GO" id="GO:0003677">
    <property type="term" value="F:DNA binding"/>
    <property type="evidence" value="ECO:0007669"/>
    <property type="project" value="UniProtKB-KW"/>
</dbReference>
<dbReference type="EnsemblPlants" id="Solyc01g060355.1.1">
    <property type="protein sequence ID" value="Solyc01g060355.1.1.1"/>
    <property type="gene ID" value="Solyc01g060355.1"/>
</dbReference>
<keyword evidence="2" id="KW-0805">Transcription regulation</keyword>
<dbReference type="PROSITE" id="PS50863">
    <property type="entry name" value="B3"/>
    <property type="match status" value="1"/>
</dbReference>
<dbReference type="InParanoid" id="A0A3Q7EYL8"/>
<dbReference type="SUPFAM" id="SSF101936">
    <property type="entry name" value="DNA-binding pseudobarrel domain"/>
    <property type="match status" value="1"/>
</dbReference>
<dbReference type="InterPro" id="IPR003340">
    <property type="entry name" value="B3_DNA-bd"/>
</dbReference>
<dbReference type="AlphaFoldDB" id="A0A3Q7EYL8"/>
<comment type="subcellular location">
    <subcellularLocation>
        <location evidence="1">Nucleus</location>
    </subcellularLocation>
</comment>
<evidence type="ECO:0000256" key="3">
    <source>
        <dbReference type="ARBA" id="ARBA00023125"/>
    </source>
</evidence>
<accession>A0A3Q7EYL8</accession>
<evidence type="ECO:0000313" key="7">
    <source>
        <dbReference type="EnsemblPlants" id="Solyc01g060355.1.1.1"/>
    </source>
</evidence>